<feature type="non-terminal residue" evidence="2">
    <location>
        <position position="201"/>
    </location>
</feature>
<proteinExistence type="predicted"/>
<evidence type="ECO:0000313" key="3">
    <source>
        <dbReference type="Proteomes" id="UP000824890"/>
    </source>
</evidence>
<sequence length="201" mass="21284">MGTADPPDLPLSPTKVGSSLGEAQGTDRLVKNGGDSTEVLDLTKSMGATESATDGSSDLSLKALTEKQAQVPIKSKGSYAGVVQGEIRDDSLEKGKEGSKEKEKDQEETSTEIQTEKGLTEIQTMEVLDNGIATGENTPEAITKGNEWEDVSPGKASRSPRELEFGQVSILTKSRFSVLTPVEEGDPPENEDKQAQSGEDG</sequence>
<organism evidence="2 3">
    <name type="scientific">Brassica napus</name>
    <name type="common">Rape</name>
    <dbReference type="NCBI Taxonomy" id="3708"/>
    <lineage>
        <taxon>Eukaryota</taxon>
        <taxon>Viridiplantae</taxon>
        <taxon>Streptophyta</taxon>
        <taxon>Embryophyta</taxon>
        <taxon>Tracheophyta</taxon>
        <taxon>Spermatophyta</taxon>
        <taxon>Magnoliopsida</taxon>
        <taxon>eudicotyledons</taxon>
        <taxon>Gunneridae</taxon>
        <taxon>Pentapetalae</taxon>
        <taxon>rosids</taxon>
        <taxon>malvids</taxon>
        <taxon>Brassicales</taxon>
        <taxon>Brassicaceae</taxon>
        <taxon>Brassiceae</taxon>
        <taxon>Brassica</taxon>
    </lineage>
</organism>
<accession>A0ABQ8BUY2</accession>
<dbReference type="EMBL" id="JAGKQM010000009">
    <property type="protein sequence ID" value="KAH0908621.1"/>
    <property type="molecule type" value="Genomic_DNA"/>
</dbReference>
<reference evidence="2 3" key="1">
    <citation type="submission" date="2021-05" db="EMBL/GenBank/DDBJ databases">
        <title>Genome Assembly of Synthetic Allotetraploid Brassica napus Reveals Homoeologous Exchanges between Subgenomes.</title>
        <authorList>
            <person name="Davis J.T."/>
        </authorList>
    </citation>
    <scope>NUCLEOTIDE SEQUENCE [LARGE SCALE GENOMIC DNA]</scope>
    <source>
        <strain evidence="3">cv. Da-Ae</strain>
        <tissue evidence="2">Seedling</tissue>
    </source>
</reference>
<name>A0ABQ8BUY2_BRANA</name>
<evidence type="ECO:0000313" key="2">
    <source>
        <dbReference type="EMBL" id="KAH0908621.1"/>
    </source>
</evidence>
<feature type="region of interest" description="Disordered" evidence="1">
    <location>
        <begin position="176"/>
        <end position="201"/>
    </location>
</feature>
<comment type="caution">
    <text evidence="2">The sequence shown here is derived from an EMBL/GenBank/DDBJ whole genome shotgun (WGS) entry which is preliminary data.</text>
</comment>
<dbReference type="Proteomes" id="UP000824890">
    <property type="component" value="Unassembled WGS sequence"/>
</dbReference>
<keyword evidence="3" id="KW-1185">Reference proteome</keyword>
<feature type="region of interest" description="Disordered" evidence="1">
    <location>
        <begin position="73"/>
        <end position="163"/>
    </location>
</feature>
<feature type="compositionally biased region" description="Basic and acidic residues" evidence="1">
    <location>
        <begin position="86"/>
        <end position="107"/>
    </location>
</feature>
<evidence type="ECO:0000256" key="1">
    <source>
        <dbReference type="SAM" id="MobiDB-lite"/>
    </source>
</evidence>
<protein>
    <submittedName>
        <fullName evidence="2">Uncharacterized protein</fullName>
    </submittedName>
</protein>
<feature type="region of interest" description="Disordered" evidence="1">
    <location>
        <begin position="1"/>
        <end position="35"/>
    </location>
</feature>
<gene>
    <name evidence="2" type="ORF">HID58_031942</name>
</gene>